<keyword evidence="1" id="KW-0732">Signal</keyword>
<keyword evidence="4" id="KW-1185">Reference proteome</keyword>
<evidence type="ECO:0000313" key="3">
    <source>
        <dbReference type="EMBL" id="KAG7541863.1"/>
    </source>
</evidence>
<dbReference type="InterPro" id="IPR016140">
    <property type="entry name" value="Bifunc_inhib/LTP/seed_store"/>
</dbReference>
<evidence type="ECO:0000259" key="2">
    <source>
        <dbReference type="Pfam" id="PF14368"/>
    </source>
</evidence>
<evidence type="ECO:0000256" key="1">
    <source>
        <dbReference type="SAM" id="SignalP"/>
    </source>
</evidence>
<accession>A0A8T1Y9W5</accession>
<proteinExistence type="predicted"/>
<gene>
    <name evidence="3" type="ORF">ISN45_Aa07g019070</name>
</gene>
<feature type="signal peptide" evidence="1">
    <location>
        <begin position="1"/>
        <end position="27"/>
    </location>
</feature>
<protein>
    <submittedName>
        <fullName evidence="3">Bifunctional inhibitor/plant lipid transfer protein/seed storage helical domain</fullName>
    </submittedName>
</protein>
<dbReference type="EMBL" id="JAEFBK010000012">
    <property type="protein sequence ID" value="KAG7541863.1"/>
    <property type="molecule type" value="Genomic_DNA"/>
</dbReference>
<dbReference type="Proteomes" id="UP000694240">
    <property type="component" value="Chromosome 12"/>
</dbReference>
<sequence length="285" mass="30788">MAYTNKVTTAVAVATVVLFLAVTIVDAQSMPPMPKLNPVCALADLPNIVQLCYFNLDLVPSEECCNDLKSSSNIQVNCLCDNFIAHPSNGNITRARYDLVNSACGVADKFACKGGASGGSTNKIAVSMGLFGLVAIKSSSPASILVNSGLFLQLRLHREAHRRPQFASIPSFPFNLSLHHSIFPLLSLSDLRSPSLSPICDKASPPMAVNFTPHFLSSSSVLVTGSFAMKRHGFSLKPTTKLLVNSCQTDYFKKQRFDDSSSSSLPSYSLQSDWNDFTIDAGTRR</sequence>
<reference evidence="3 4" key="1">
    <citation type="submission" date="2020-12" db="EMBL/GenBank/DDBJ databases">
        <title>Concerted genomic and epigenomic changes stabilize Arabidopsis allopolyploids.</title>
        <authorList>
            <person name="Chen Z."/>
        </authorList>
    </citation>
    <scope>NUCLEOTIDE SEQUENCE [LARGE SCALE GENOMIC DNA]</scope>
    <source>
        <strain evidence="3">Allo738</strain>
        <tissue evidence="3">Leaf</tissue>
    </source>
</reference>
<organism evidence="3 4">
    <name type="scientific">Arabidopsis thaliana x Arabidopsis arenosa</name>
    <dbReference type="NCBI Taxonomy" id="1240361"/>
    <lineage>
        <taxon>Eukaryota</taxon>
        <taxon>Viridiplantae</taxon>
        <taxon>Streptophyta</taxon>
        <taxon>Embryophyta</taxon>
        <taxon>Tracheophyta</taxon>
        <taxon>Spermatophyta</taxon>
        <taxon>Magnoliopsida</taxon>
        <taxon>eudicotyledons</taxon>
        <taxon>Gunneridae</taxon>
        <taxon>Pentapetalae</taxon>
        <taxon>rosids</taxon>
        <taxon>malvids</taxon>
        <taxon>Brassicales</taxon>
        <taxon>Brassicaceae</taxon>
        <taxon>Camelineae</taxon>
        <taxon>Arabidopsis</taxon>
    </lineage>
</organism>
<feature type="chain" id="PRO_5035901326" evidence="1">
    <location>
        <begin position="28"/>
        <end position="285"/>
    </location>
</feature>
<feature type="domain" description="Bifunctional inhibitor/plant lipid transfer protein/seed storage helical" evidence="2">
    <location>
        <begin position="20"/>
        <end position="111"/>
    </location>
</feature>
<name>A0A8T1Y9W5_9BRAS</name>
<dbReference type="AlphaFoldDB" id="A0A8T1Y9W5"/>
<comment type="caution">
    <text evidence="3">The sequence shown here is derived from an EMBL/GenBank/DDBJ whole genome shotgun (WGS) entry which is preliminary data.</text>
</comment>
<dbReference type="Pfam" id="PF14368">
    <property type="entry name" value="LTP_2"/>
    <property type="match status" value="1"/>
</dbReference>
<evidence type="ECO:0000313" key="4">
    <source>
        <dbReference type="Proteomes" id="UP000694240"/>
    </source>
</evidence>